<dbReference type="InterPro" id="IPR000182">
    <property type="entry name" value="GNAT_dom"/>
</dbReference>
<evidence type="ECO:0000313" key="5">
    <source>
        <dbReference type="Proteomes" id="UP000704529"/>
    </source>
</evidence>
<dbReference type="PANTHER" id="PTHR43792">
    <property type="entry name" value="GNAT FAMILY, PUTATIVE (AFU_ORTHOLOGUE AFUA_3G00765)-RELATED-RELATED"/>
    <property type="match status" value="1"/>
</dbReference>
<reference evidence="2 4" key="1">
    <citation type="submission" date="2020-08" db="EMBL/GenBank/DDBJ databases">
        <title>Genomic Encyclopedia of Type Strains, Phase IV (KMG-IV): sequencing the most valuable type-strain genomes for metagenomic binning, comparative biology and taxonomic classification.</title>
        <authorList>
            <person name="Goeker M."/>
        </authorList>
    </citation>
    <scope>NUCLEOTIDE SEQUENCE [LARGE SCALE GENOMIC DNA]</scope>
    <source>
        <strain evidence="2 4">DSM 14562</strain>
    </source>
</reference>
<dbReference type="EMBL" id="JACHNX010000001">
    <property type="protein sequence ID" value="MBB4608373.1"/>
    <property type="molecule type" value="Genomic_DNA"/>
</dbReference>
<evidence type="ECO:0000259" key="1">
    <source>
        <dbReference type="PROSITE" id="PS51186"/>
    </source>
</evidence>
<dbReference type="Gene3D" id="3.40.630.30">
    <property type="match status" value="1"/>
</dbReference>
<organism evidence="3 5">
    <name type="scientific">Sphingomonas yabuuchiae</name>
    <dbReference type="NCBI Taxonomy" id="172044"/>
    <lineage>
        <taxon>Bacteria</taxon>
        <taxon>Pseudomonadati</taxon>
        <taxon>Pseudomonadota</taxon>
        <taxon>Alphaproteobacteria</taxon>
        <taxon>Sphingomonadales</taxon>
        <taxon>Sphingomonadaceae</taxon>
        <taxon>Sphingomonas</taxon>
    </lineage>
</organism>
<gene>
    <name evidence="2" type="ORF">GGQ89_000561</name>
    <name evidence="3" type="ORF">JYA60_17595</name>
</gene>
<reference evidence="3" key="2">
    <citation type="submission" date="2021-01" db="EMBL/GenBank/DDBJ databases">
        <title>Genome Sequencing of Type Strains.</title>
        <authorList>
            <person name="Lemaire J.F."/>
            <person name="Inderbitzin P."/>
            <person name="Collins S.B."/>
            <person name="Wespe N."/>
            <person name="Knight-Connoni V."/>
        </authorList>
    </citation>
    <scope>NUCLEOTIDE SEQUENCE</scope>
    <source>
        <strain evidence="3">DSM 14562</strain>
    </source>
</reference>
<evidence type="ECO:0000313" key="3">
    <source>
        <dbReference type="EMBL" id="MBN3560041.1"/>
    </source>
</evidence>
<evidence type="ECO:0000313" key="2">
    <source>
        <dbReference type="EMBL" id="MBB4608373.1"/>
    </source>
</evidence>
<accession>A0AA41A3M2</accession>
<dbReference type="PROSITE" id="PS51186">
    <property type="entry name" value="GNAT"/>
    <property type="match status" value="1"/>
</dbReference>
<sequence>MFARTPRLLLRPAWPEDAAALTQAIGHEAVARMAARVPYPYTIGDAEQWLARPCGPTEPQFLITALDRGGAPELIGGIAIIAGDTGHELGYWLTPAAWGRGYATEAGHAVIAMARHALPIARLGAWHFADNPASGRVLTKLGFRPTGHRMARASAGRDTLSPSLHYALDLEDERNPAMPLAA</sequence>
<dbReference type="GO" id="GO:0016747">
    <property type="term" value="F:acyltransferase activity, transferring groups other than amino-acyl groups"/>
    <property type="evidence" value="ECO:0007669"/>
    <property type="project" value="InterPro"/>
</dbReference>
<protein>
    <submittedName>
        <fullName evidence="3">GNAT family N-acetyltransferase</fullName>
    </submittedName>
    <submittedName>
        <fullName evidence="2">RimJ/RimL family protein N-acetyltransferase</fullName>
    </submittedName>
</protein>
<dbReference type="SUPFAM" id="SSF55729">
    <property type="entry name" value="Acyl-CoA N-acyltransferases (Nat)"/>
    <property type="match status" value="1"/>
</dbReference>
<dbReference type="Proteomes" id="UP000584663">
    <property type="component" value="Unassembled WGS sequence"/>
</dbReference>
<keyword evidence="4" id="KW-1185">Reference proteome</keyword>
<feature type="domain" description="N-acetyltransferase" evidence="1">
    <location>
        <begin position="8"/>
        <end position="171"/>
    </location>
</feature>
<dbReference type="InterPro" id="IPR051531">
    <property type="entry name" value="N-acetyltransferase"/>
</dbReference>
<dbReference type="Pfam" id="PF13302">
    <property type="entry name" value="Acetyltransf_3"/>
    <property type="match status" value="1"/>
</dbReference>
<comment type="caution">
    <text evidence="3">The sequence shown here is derived from an EMBL/GenBank/DDBJ whole genome shotgun (WGS) entry which is preliminary data.</text>
</comment>
<name>A0AA41A3M2_9SPHN</name>
<proteinExistence type="predicted"/>
<evidence type="ECO:0000313" key="4">
    <source>
        <dbReference type="Proteomes" id="UP000584663"/>
    </source>
</evidence>
<dbReference type="InterPro" id="IPR016181">
    <property type="entry name" value="Acyl_CoA_acyltransferase"/>
</dbReference>
<dbReference type="AlphaFoldDB" id="A0AA41A3M2"/>
<dbReference type="EMBL" id="JAFHKU010000133">
    <property type="protein sequence ID" value="MBN3560041.1"/>
    <property type="molecule type" value="Genomic_DNA"/>
</dbReference>
<dbReference type="RefSeq" id="WP_184103868.1">
    <property type="nucleotide sequence ID" value="NZ_JACHNX010000001.1"/>
</dbReference>
<dbReference type="Proteomes" id="UP000704529">
    <property type="component" value="Unassembled WGS sequence"/>
</dbReference>